<reference evidence="8 9" key="1">
    <citation type="submission" date="2018-04" db="EMBL/GenBank/DDBJ databases">
        <title>Novel Campyloabacter and Helicobacter Species and Strains.</title>
        <authorList>
            <person name="Mannion A.J."/>
            <person name="Shen Z."/>
            <person name="Fox J.G."/>
        </authorList>
    </citation>
    <scope>NUCLEOTIDE SEQUENCE [LARGE SCALE GENOMIC DNA]</scope>
    <source>
        <strain evidence="8 9">MIT 97-5075</strain>
    </source>
</reference>
<comment type="caution">
    <text evidence="8">The sequence shown here is derived from an EMBL/GenBank/DDBJ whole genome shotgun (WGS) entry which is preliminary data.</text>
</comment>
<evidence type="ECO:0000256" key="3">
    <source>
        <dbReference type="ARBA" id="ARBA00022475"/>
    </source>
</evidence>
<dbReference type="Proteomes" id="UP000256424">
    <property type="component" value="Unassembled WGS sequence"/>
</dbReference>
<feature type="transmembrane region" description="Helical" evidence="7">
    <location>
        <begin position="50"/>
        <end position="69"/>
    </location>
</feature>
<dbReference type="OrthoDB" id="21094at2"/>
<proteinExistence type="inferred from homology"/>
<dbReference type="EMBL" id="NXLW01000009">
    <property type="protein sequence ID" value="RDU71963.1"/>
    <property type="molecule type" value="Genomic_DNA"/>
</dbReference>
<feature type="transmembrane region" description="Helical" evidence="7">
    <location>
        <begin position="180"/>
        <end position="201"/>
    </location>
</feature>
<evidence type="ECO:0000256" key="6">
    <source>
        <dbReference type="ARBA" id="ARBA00023136"/>
    </source>
</evidence>
<dbReference type="PANTHER" id="PTHR33508:SF1">
    <property type="entry name" value="UPF0056 MEMBRANE PROTEIN YHCE"/>
    <property type="match status" value="1"/>
</dbReference>
<gene>
    <name evidence="8" type="ORF">CQA66_05745</name>
</gene>
<dbReference type="Pfam" id="PF01914">
    <property type="entry name" value="MarC"/>
    <property type="match status" value="1"/>
</dbReference>
<dbReference type="GO" id="GO:0005886">
    <property type="term" value="C:plasma membrane"/>
    <property type="evidence" value="ECO:0007669"/>
    <property type="project" value="UniProtKB-SubCell"/>
</dbReference>
<dbReference type="AlphaFoldDB" id="A0A3D8J3G8"/>
<name>A0A3D8J3G8_9HELI</name>
<evidence type="ECO:0000256" key="4">
    <source>
        <dbReference type="ARBA" id="ARBA00022692"/>
    </source>
</evidence>
<comment type="caution">
    <text evidence="7">Lacks conserved residue(s) required for the propagation of feature annotation.</text>
</comment>
<keyword evidence="6 7" id="KW-0472">Membrane</keyword>
<keyword evidence="3" id="KW-1003">Cell membrane</keyword>
<evidence type="ECO:0000313" key="9">
    <source>
        <dbReference type="Proteomes" id="UP000256424"/>
    </source>
</evidence>
<feature type="transmembrane region" description="Helical" evidence="7">
    <location>
        <begin position="122"/>
        <end position="142"/>
    </location>
</feature>
<evidence type="ECO:0000256" key="1">
    <source>
        <dbReference type="ARBA" id="ARBA00004651"/>
    </source>
</evidence>
<dbReference type="NCBIfam" id="TIGR00427">
    <property type="entry name" value="NAAT family transporter"/>
    <property type="match status" value="1"/>
</dbReference>
<protein>
    <recommendedName>
        <fullName evidence="7">UPF0056 membrane protein</fullName>
    </recommendedName>
</protein>
<dbReference type="InterPro" id="IPR002771">
    <property type="entry name" value="Multi_antbiot-R_MarC"/>
</dbReference>
<dbReference type="RefSeq" id="WP_104762907.1">
    <property type="nucleotide sequence ID" value="NZ_FZPM01000011.1"/>
</dbReference>
<feature type="transmembrane region" description="Helical" evidence="7">
    <location>
        <begin position="12"/>
        <end position="29"/>
    </location>
</feature>
<comment type="subcellular location">
    <subcellularLocation>
        <location evidence="1 7">Cell membrane</location>
        <topology evidence="1 7">Multi-pass membrane protein</topology>
    </subcellularLocation>
</comment>
<evidence type="ECO:0000256" key="7">
    <source>
        <dbReference type="RuleBase" id="RU362048"/>
    </source>
</evidence>
<dbReference type="PANTHER" id="PTHR33508">
    <property type="entry name" value="UPF0056 MEMBRANE PROTEIN YHCE"/>
    <property type="match status" value="1"/>
</dbReference>
<keyword evidence="4 7" id="KW-0812">Transmembrane</keyword>
<evidence type="ECO:0000256" key="5">
    <source>
        <dbReference type="ARBA" id="ARBA00022989"/>
    </source>
</evidence>
<evidence type="ECO:0000256" key="2">
    <source>
        <dbReference type="ARBA" id="ARBA00009784"/>
    </source>
</evidence>
<sequence>MFNEIESNLHSIFLTAIAIIAVLNPFGNLPQFISMTEGVKTPIRQKLFRNIVFVALCIVLVFLLTGSFIMNHLFHVSTHELRVSGGLILMIMSLKNLLFSSAHQDYSHYKTLHFNELFKQSIIPMAFPMLVGPGTLATVVVISEDKNTLLAINAIIVAFIFLFVLFHYAATIERIVGKLVLYIFSRIALVFVSAMGFKMIITGLKGMGLAS</sequence>
<accession>A0A3D8J3G8</accession>
<feature type="transmembrane region" description="Helical" evidence="7">
    <location>
        <begin position="148"/>
        <end position="168"/>
    </location>
</feature>
<keyword evidence="5 7" id="KW-1133">Transmembrane helix</keyword>
<evidence type="ECO:0000313" key="8">
    <source>
        <dbReference type="EMBL" id="RDU71963.1"/>
    </source>
</evidence>
<comment type="similarity">
    <text evidence="2 7">Belongs to the UPF0056 (MarC) family.</text>
</comment>
<organism evidence="8 9">
    <name type="scientific">Helicobacter aurati</name>
    <dbReference type="NCBI Taxonomy" id="137778"/>
    <lineage>
        <taxon>Bacteria</taxon>
        <taxon>Pseudomonadati</taxon>
        <taxon>Campylobacterota</taxon>
        <taxon>Epsilonproteobacteria</taxon>
        <taxon>Campylobacterales</taxon>
        <taxon>Helicobacteraceae</taxon>
        <taxon>Helicobacter</taxon>
    </lineage>
</organism>
<keyword evidence="9" id="KW-1185">Reference proteome</keyword>